<dbReference type="AlphaFoldDB" id="A0A1F5PAH0"/>
<dbReference type="Gene3D" id="3.30.700.10">
    <property type="entry name" value="Glycoprotein, Type 4 Pilin"/>
    <property type="match status" value="1"/>
</dbReference>
<feature type="transmembrane region" description="Helical" evidence="1">
    <location>
        <begin position="33"/>
        <end position="54"/>
    </location>
</feature>
<dbReference type="EMBL" id="MFES01000001">
    <property type="protein sequence ID" value="OGE86660.1"/>
    <property type="molecule type" value="Genomic_DNA"/>
</dbReference>
<keyword evidence="1" id="KW-0472">Membrane</keyword>
<accession>A0A1F5PAH0</accession>
<dbReference type="PROSITE" id="PS00409">
    <property type="entry name" value="PROKAR_NTER_METHYL"/>
    <property type="match status" value="1"/>
</dbReference>
<dbReference type="STRING" id="1817832.A3J48_01830"/>
<comment type="caution">
    <text evidence="2">The sequence shown here is derived from an EMBL/GenBank/DDBJ whole genome shotgun (WGS) entry which is preliminary data.</text>
</comment>
<keyword evidence="1" id="KW-0812">Transmembrane</keyword>
<gene>
    <name evidence="2" type="ORF">A3J48_01830</name>
</gene>
<keyword evidence="1" id="KW-1133">Transmembrane helix</keyword>
<reference evidence="2 3" key="1">
    <citation type="journal article" date="2016" name="Nat. Commun.">
        <title>Thousands of microbial genomes shed light on interconnected biogeochemical processes in an aquifer system.</title>
        <authorList>
            <person name="Anantharaman K."/>
            <person name="Brown C.T."/>
            <person name="Hug L.A."/>
            <person name="Sharon I."/>
            <person name="Castelle C.J."/>
            <person name="Probst A.J."/>
            <person name="Thomas B.C."/>
            <person name="Singh A."/>
            <person name="Wilkins M.J."/>
            <person name="Karaoz U."/>
            <person name="Brodie E.L."/>
            <person name="Williams K.H."/>
            <person name="Hubbard S.S."/>
            <person name="Banfield J.F."/>
        </authorList>
    </citation>
    <scope>NUCLEOTIDE SEQUENCE [LARGE SCALE GENOMIC DNA]</scope>
</reference>
<dbReference type="InterPro" id="IPR012902">
    <property type="entry name" value="N_methyl_site"/>
</dbReference>
<proteinExistence type="predicted"/>
<dbReference type="Pfam" id="PF07963">
    <property type="entry name" value="N_methyl"/>
    <property type="match status" value="1"/>
</dbReference>
<evidence type="ECO:0000256" key="1">
    <source>
        <dbReference type="SAM" id="Phobius"/>
    </source>
</evidence>
<sequence>MNRIKFEKAGGFTLTPTDGVTLQRKGGFTLIEVLLVVALIGLLAGVGLPVFSYIQSKNNLDITGYSLAQALRRAQMLAQNGESEADWGVHIDPASKVITLFQGTNFASRSTEYDETVALAGSLDVSGLNEIVFNAVSGEPALAGTVNLGMADGSTMQITINAKGAVLY</sequence>
<evidence type="ECO:0000313" key="3">
    <source>
        <dbReference type="Proteomes" id="UP000176786"/>
    </source>
</evidence>
<dbReference type="SUPFAM" id="SSF54523">
    <property type="entry name" value="Pili subunits"/>
    <property type="match status" value="1"/>
</dbReference>
<name>A0A1F5PAH0_9BACT</name>
<organism evidence="2 3">
    <name type="scientific">Candidatus Doudnabacteria bacterium RIFCSPHIGHO2_02_FULL_46_11</name>
    <dbReference type="NCBI Taxonomy" id="1817832"/>
    <lineage>
        <taxon>Bacteria</taxon>
        <taxon>Candidatus Doudnaibacteriota</taxon>
    </lineage>
</organism>
<evidence type="ECO:0000313" key="2">
    <source>
        <dbReference type="EMBL" id="OGE86660.1"/>
    </source>
</evidence>
<protein>
    <recommendedName>
        <fullName evidence="4">General secretion pathway GspH domain-containing protein</fullName>
    </recommendedName>
</protein>
<evidence type="ECO:0008006" key="4">
    <source>
        <dbReference type="Google" id="ProtNLM"/>
    </source>
</evidence>
<dbReference type="InterPro" id="IPR045584">
    <property type="entry name" value="Pilin-like"/>
</dbReference>
<dbReference type="Proteomes" id="UP000176786">
    <property type="component" value="Unassembled WGS sequence"/>
</dbReference>
<dbReference type="NCBIfam" id="TIGR02532">
    <property type="entry name" value="IV_pilin_GFxxxE"/>
    <property type="match status" value="1"/>
</dbReference>